<name>A0A2T4BFS2_9HYPO</name>
<dbReference type="PANTHER" id="PTHR19370">
    <property type="entry name" value="NADH-CYTOCHROME B5 REDUCTASE"/>
    <property type="match status" value="1"/>
</dbReference>
<dbReference type="AlphaFoldDB" id="A0A2T4BFS2"/>
<dbReference type="OrthoDB" id="432685at2759"/>
<evidence type="ECO:0000313" key="12">
    <source>
        <dbReference type="EMBL" id="PTB68177.1"/>
    </source>
</evidence>
<evidence type="ECO:0000256" key="8">
    <source>
        <dbReference type="ARBA" id="ARBA00023136"/>
    </source>
</evidence>
<dbReference type="InterPro" id="IPR039261">
    <property type="entry name" value="FNR_nucleotide-bd"/>
</dbReference>
<evidence type="ECO:0000259" key="11">
    <source>
        <dbReference type="Pfam" id="PF00970"/>
    </source>
</evidence>
<protein>
    <submittedName>
        <fullName evidence="12">Ferredoxin reductase-like protein</fullName>
    </submittedName>
</protein>
<keyword evidence="5 9" id="KW-0274">FAD</keyword>
<evidence type="ECO:0000256" key="4">
    <source>
        <dbReference type="ARBA" id="ARBA00022630"/>
    </source>
</evidence>
<evidence type="ECO:0000256" key="6">
    <source>
        <dbReference type="ARBA" id="ARBA00023002"/>
    </source>
</evidence>
<feature type="binding site" evidence="9">
    <location>
        <position position="31"/>
    </location>
    <ligand>
        <name>FAD</name>
        <dbReference type="ChEBI" id="CHEBI:57692"/>
    </ligand>
</feature>
<dbReference type="CDD" id="cd06183">
    <property type="entry name" value="cyt_b5_reduct_like"/>
    <property type="match status" value="1"/>
</dbReference>
<keyword evidence="4 9" id="KW-0285">Flavoprotein</keyword>
<dbReference type="SUPFAM" id="SSF63380">
    <property type="entry name" value="Riboflavin synthase domain-like"/>
    <property type="match status" value="1"/>
</dbReference>
<evidence type="ECO:0000259" key="10">
    <source>
        <dbReference type="Pfam" id="PF00175"/>
    </source>
</evidence>
<feature type="binding site" evidence="9">
    <location>
        <position position="16"/>
    </location>
    <ligand>
        <name>FAD</name>
        <dbReference type="ChEBI" id="CHEBI:57692"/>
    </ligand>
</feature>
<accession>A0A2T4BFS2</accession>
<sequence length="207" mass="22769">MAENAEYSLQEIKRSYTPTSNNADKGILELLVKIYLAGKMTNGYLASLNVGDEVHIRGPRGGVRYSQHLYKKLGMVAGRTGITPMFQIIRAVCESDRDTTQISLIYANRAEEDTILGQELDAFAMRYRRILEVYYILESHSPEWTFGSGSVTKETMADRLPSPGEDGSKVLVCGPPGMVAAAKTSLVSLGYKKPGASGKMSDEIFLF</sequence>
<comment type="similarity">
    <text evidence="3">Belongs to the flavoprotein pyridine nucleotide cytochrome reductase family.</text>
</comment>
<dbReference type="InterPro" id="IPR001709">
    <property type="entry name" value="Flavoprot_Pyr_Nucl_cyt_Rdtase"/>
</dbReference>
<comment type="cofactor">
    <cofactor evidence="1 9">
        <name>FAD</name>
        <dbReference type="ChEBI" id="CHEBI:57692"/>
    </cofactor>
</comment>
<dbReference type="PRINTS" id="PR00406">
    <property type="entry name" value="CYTB5RDTASE"/>
</dbReference>
<dbReference type="GO" id="GO:0005741">
    <property type="term" value="C:mitochondrial outer membrane"/>
    <property type="evidence" value="ECO:0007669"/>
    <property type="project" value="UniProtKB-SubCell"/>
</dbReference>
<keyword evidence="7" id="KW-0520">NAD</keyword>
<proteinExistence type="inferred from homology"/>
<gene>
    <name evidence="12" type="ORF">BBK36DRAFT_1139679</name>
</gene>
<feature type="domain" description="Oxidoreductase FAD/NAD(P)-binding" evidence="10">
    <location>
        <begin position="75"/>
        <end position="183"/>
    </location>
</feature>
<dbReference type="InterPro" id="IPR017938">
    <property type="entry name" value="Riboflavin_synthase-like_b-brl"/>
</dbReference>
<feature type="domain" description="Flavoprotein pyridine nucleotide cytochrome reductase-like FAD-binding" evidence="11">
    <location>
        <begin position="10"/>
        <end position="65"/>
    </location>
</feature>
<dbReference type="EMBL" id="KZ680210">
    <property type="protein sequence ID" value="PTB68177.1"/>
    <property type="molecule type" value="Genomic_DNA"/>
</dbReference>
<evidence type="ECO:0000256" key="1">
    <source>
        <dbReference type="ARBA" id="ARBA00001974"/>
    </source>
</evidence>
<dbReference type="Proteomes" id="UP000241546">
    <property type="component" value="Unassembled WGS sequence"/>
</dbReference>
<feature type="binding site" evidence="9">
    <location>
        <position position="39"/>
    </location>
    <ligand>
        <name>FAD</name>
        <dbReference type="ChEBI" id="CHEBI:57692"/>
    </ligand>
</feature>
<dbReference type="Gene3D" id="3.40.50.80">
    <property type="entry name" value="Nucleotide-binding domain of ferredoxin-NADP reductase (FNR) module"/>
    <property type="match status" value="1"/>
</dbReference>
<reference evidence="13" key="1">
    <citation type="submission" date="2016-07" db="EMBL/GenBank/DDBJ databases">
        <title>Multiple horizontal gene transfer events from other fungi enriched the ability of initially mycotrophic Trichoderma (Ascomycota) to feed on dead plant biomass.</title>
        <authorList>
            <consortium name="DOE Joint Genome Institute"/>
            <person name="Atanasova L."/>
            <person name="Chenthamara K."/>
            <person name="Zhang J."/>
            <person name="Grujic M."/>
            <person name="Henrissat B."/>
            <person name="Kuo A."/>
            <person name="Aerts A."/>
            <person name="Salamov A."/>
            <person name="Lipzen A."/>
            <person name="Labutti K."/>
            <person name="Barry K."/>
            <person name="Miao Y."/>
            <person name="Rahimi M.J."/>
            <person name="Shen Q."/>
            <person name="Grigoriev I.V."/>
            <person name="Kubicek C.P."/>
            <person name="Druzhinina I.S."/>
        </authorList>
    </citation>
    <scope>NUCLEOTIDE SEQUENCE [LARGE SCALE GENOMIC DNA]</scope>
    <source>
        <strain evidence="13">TUCIM 6016</strain>
    </source>
</reference>
<dbReference type="PANTHER" id="PTHR19370:SF178">
    <property type="entry name" value="CYTOCHROME-B5 REDUCTASE"/>
    <property type="match status" value="1"/>
</dbReference>
<dbReference type="SUPFAM" id="SSF52343">
    <property type="entry name" value="Ferredoxin reductase-like, C-terminal NADP-linked domain"/>
    <property type="match status" value="1"/>
</dbReference>
<feature type="binding site" evidence="9">
    <location>
        <position position="33"/>
    </location>
    <ligand>
        <name>FAD</name>
        <dbReference type="ChEBI" id="CHEBI:57692"/>
    </ligand>
</feature>
<keyword evidence="6" id="KW-0560">Oxidoreductase</keyword>
<dbReference type="GO" id="GO:0016491">
    <property type="term" value="F:oxidoreductase activity"/>
    <property type="evidence" value="ECO:0007669"/>
    <property type="project" value="UniProtKB-KW"/>
</dbReference>
<dbReference type="InterPro" id="IPR008333">
    <property type="entry name" value="Cbr1-like_FAD-bd_dom"/>
</dbReference>
<dbReference type="InterPro" id="IPR001433">
    <property type="entry name" value="OxRdtase_FAD/NAD-bd"/>
</dbReference>
<evidence type="ECO:0000256" key="5">
    <source>
        <dbReference type="ARBA" id="ARBA00022827"/>
    </source>
</evidence>
<keyword evidence="13" id="KW-1185">Reference proteome</keyword>
<evidence type="ECO:0000313" key="13">
    <source>
        <dbReference type="Proteomes" id="UP000241546"/>
    </source>
</evidence>
<feature type="binding site" evidence="9">
    <location>
        <position position="14"/>
    </location>
    <ligand>
        <name>FAD</name>
        <dbReference type="ChEBI" id="CHEBI:57692"/>
    </ligand>
</feature>
<dbReference type="PRINTS" id="PR00371">
    <property type="entry name" value="FPNCR"/>
</dbReference>
<dbReference type="GO" id="GO:0005783">
    <property type="term" value="C:endoplasmic reticulum"/>
    <property type="evidence" value="ECO:0007669"/>
    <property type="project" value="TreeGrafter"/>
</dbReference>
<evidence type="ECO:0000256" key="7">
    <source>
        <dbReference type="ARBA" id="ARBA00023027"/>
    </source>
</evidence>
<evidence type="ECO:0000256" key="3">
    <source>
        <dbReference type="ARBA" id="ARBA00006105"/>
    </source>
</evidence>
<dbReference type="FunFam" id="3.40.50.80:FF:000009">
    <property type="entry name" value="NADH-cytochrome b5 reductase"/>
    <property type="match status" value="1"/>
</dbReference>
<feature type="binding site" evidence="9">
    <location>
        <position position="83"/>
    </location>
    <ligand>
        <name>FAD</name>
        <dbReference type="ChEBI" id="CHEBI:57692"/>
    </ligand>
</feature>
<evidence type="ECO:0000256" key="2">
    <source>
        <dbReference type="ARBA" id="ARBA00004572"/>
    </source>
</evidence>
<feature type="binding site" evidence="9">
    <location>
        <position position="40"/>
    </location>
    <ligand>
        <name>FAD</name>
        <dbReference type="ChEBI" id="CHEBI:57692"/>
    </ligand>
</feature>
<dbReference type="GeneID" id="36601445"/>
<organism evidence="12 13">
    <name type="scientific">Trichoderma citrinoviride</name>
    <dbReference type="NCBI Taxonomy" id="58853"/>
    <lineage>
        <taxon>Eukaryota</taxon>
        <taxon>Fungi</taxon>
        <taxon>Dikarya</taxon>
        <taxon>Ascomycota</taxon>
        <taxon>Pezizomycotina</taxon>
        <taxon>Sordariomycetes</taxon>
        <taxon>Hypocreomycetidae</taxon>
        <taxon>Hypocreales</taxon>
        <taxon>Hypocreaceae</taxon>
        <taxon>Trichoderma</taxon>
    </lineage>
</organism>
<dbReference type="RefSeq" id="XP_024751497.1">
    <property type="nucleotide sequence ID" value="XM_024893327.1"/>
</dbReference>
<dbReference type="Pfam" id="PF00175">
    <property type="entry name" value="NAD_binding_1"/>
    <property type="match status" value="1"/>
</dbReference>
<dbReference type="InterPro" id="IPR001834">
    <property type="entry name" value="CBR-like"/>
</dbReference>
<dbReference type="Pfam" id="PF00970">
    <property type="entry name" value="FAD_binding_6"/>
    <property type="match status" value="1"/>
</dbReference>
<dbReference type="Gene3D" id="2.40.30.10">
    <property type="entry name" value="Translation factors"/>
    <property type="match status" value="1"/>
</dbReference>
<keyword evidence="8" id="KW-0472">Membrane</keyword>
<comment type="subcellular location">
    <subcellularLocation>
        <location evidence="2">Mitochondrion outer membrane</location>
        <topology evidence="2">Single-pass membrane protein</topology>
    </subcellularLocation>
</comment>
<evidence type="ECO:0000256" key="9">
    <source>
        <dbReference type="PIRSR" id="PIRSR601834-1"/>
    </source>
</evidence>